<keyword evidence="1" id="KW-0732">Signal</keyword>
<dbReference type="EMBL" id="CP002696">
    <property type="protein sequence ID" value="AEE15487.1"/>
    <property type="molecule type" value="Genomic_DNA"/>
</dbReference>
<dbReference type="AlphaFoldDB" id="F4LK98"/>
<dbReference type="Proteomes" id="UP000006546">
    <property type="component" value="Chromosome"/>
</dbReference>
<dbReference type="eggNOG" id="COG3210">
    <property type="taxonomic scope" value="Bacteria"/>
</dbReference>
<evidence type="ECO:0000313" key="3">
    <source>
        <dbReference type="Proteomes" id="UP000006546"/>
    </source>
</evidence>
<feature type="chain" id="PRO_5003316673" evidence="1">
    <location>
        <begin position="37"/>
        <end position="1033"/>
    </location>
</feature>
<gene>
    <name evidence="2" type="ordered locus">Trebr_0028</name>
</gene>
<dbReference type="STRING" id="906968.Trebr_0028"/>
<dbReference type="SUPFAM" id="SSF51126">
    <property type="entry name" value="Pectin lyase-like"/>
    <property type="match status" value="2"/>
</dbReference>
<evidence type="ECO:0000256" key="1">
    <source>
        <dbReference type="SAM" id="SignalP"/>
    </source>
</evidence>
<protein>
    <submittedName>
        <fullName evidence="2">Polymorphic outer membrane protein</fullName>
    </submittedName>
</protein>
<dbReference type="PROSITE" id="PS51257">
    <property type="entry name" value="PROKAR_LIPOPROTEIN"/>
    <property type="match status" value="1"/>
</dbReference>
<proteinExistence type="predicted"/>
<dbReference type="OrthoDB" id="359253at2"/>
<dbReference type="Gene3D" id="2.160.20.10">
    <property type="entry name" value="Single-stranded right-handed beta-helix, Pectin lyase-like"/>
    <property type="match status" value="1"/>
</dbReference>
<dbReference type="RefSeq" id="WP_013757207.1">
    <property type="nucleotide sequence ID" value="NC_015500.1"/>
</dbReference>
<sequence length="1033" mass="105624">MKKKLFYRSVFAAMSAAALLLSASCTNIFSAAQAEAAQTADGMCSLNVNASYARSAYPSALPQLFYYAVIHNETSGTYCSAAGTSGDPVYLKNSAGDTATASPVFLFPLQTAGWNGTITLYGFSSGYNGSSHSADCLVSGSGTFTVAAGSKTAAAAVNVSLNGTYKDTAKGSISLKILLSDDLSAEIENKDNITLKCANKMDDAPLSLDASLSGTVLTLSASEVAAGTYSLALEFSDGTNLVATDYVTQTISVFPGLTTDKWYAASGSEEETLSVNCNTGTIYYVCGDNPLRLADEGKDTNSGLSAGAPLKTVAAAAAKCIAYDTAYTIYVDGTTTETAQIVIGDGNGQPVVTVTIKSFVPAVAGSEINPNATIARGTGEDDNNMSVILVEENATLNMMDITIDGSNVENDGNGACIDMGGTGCTLTNCVIQNGTLNTSRTNLDGGGIYAKSGTLTLDKSKVRNCTSVRAGGGIYSAGTLTLTGCTIQNCKVLTAGPAGQGGGLYIFNGSVTMSGGTISGNTAEGSSAGYGGGVYNNGTFNMSGSAVVDSDNDVYLVSGKTITVTGVLTGTAPVATITPEDCTTNPQVIAADGVLLAEEVLKFSTSDTNYIIDDAGYICKKITGSSLSASELSTRNYIFESTTISDDSVSISSDTIIKCADGVTLTTPPITIASGNTLEFSSMGDVTTKPVITSSNTSSSLLTVSGGTFTANNVEIKGNTSASNVAGACLNISGGTANLTNVDFTGNIAGGTITGGCIYATGTSSVTYNGGTFTAADGSTGGNATGFLAYAAGSSTLRISNVEITRNTVKNLIYTQDSVKLSLSKCKVTDNTLSNSSDNSGLLLTSSSENTENVIEECTVSNNTFDSASQGYIGQIIYYSGSGGVLTIDKSTFSSNTGTGNNGAIIAVAFGATIKVTGGTYSENEIGNTADSSVCKGGAFYCAGILSISKDSSNNETQIKNNKLSSEQYARGPAIYIEAAGIVTTDTETVITGNTKDDRESRNNQSYGQIYCETEGTYNFVTATSNTNYLNAE</sequence>
<dbReference type="InterPro" id="IPR012334">
    <property type="entry name" value="Pectin_lyas_fold"/>
</dbReference>
<dbReference type="InterPro" id="IPR006626">
    <property type="entry name" value="PbH1"/>
</dbReference>
<dbReference type="SMART" id="SM00710">
    <property type="entry name" value="PbH1"/>
    <property type="match status" value="8"/>
</dbReference>
<dbReference type="HOGENOM" id="CLU_293871_0_0_12"/>
<feature type="signal peptide" evidence="1">
    <location>
        <begin position="1"/>
        <end position="36"/>
    </location>
</feature>
<evidence type="ECO:0000313" key="2">
    <source>
        <dbReference type="EMBL" id="AEE15487.1"/>
    </source>
</evidence>
<dbReference type="InterPro" id="IPR011050">
    <property type="entry name" value="Pectin_lyase_fold/virulence"/>
</dbReference>
<dbReference type="KEGG" id="tbe:Trebr_0028"/>
<keyword evidence="3" id="KW-1185">Reference proteome</keyword>
<name>F4LK98_TREBD</name>
<accession>F4LK98</accession>
<organism evidence="2 3">
    <name type="scientific">Treponema brennaborense (strain DSM 12168 / CIP 105900 / DD5/3)</name>
    <dbReference type="NCBI Taxonomy" id="906968"/>
    <lineage>
        <taxon>Bacteria</taxon>
        <taxon>Pseudomonadati</taxon>
        <taxon>Spirochaetota</taxon>
        <taxon>Spirochaetia</taxon>
        <taxon>Spirochaetales</taxon>
        <taxon>Treponemataceae</taxon>
        <taxon>Treponema</taxon>
    </lineage>
</organism>
<reference evidence="3" key="1">
    <citation type="submission" date="2011-04" db="EMBL/GenBank/DDBJ databases">
        <title>The complete genome of Treponema brennaborense DSM 12168.</title>
        <authorList>
            <person name="Lucas S."/>
            <person name="Han J."/>
            <person name="Lapidus A."/>
            <person name="Bruce D."/>
            <person name="Goodwin L."/>
            <person name="Pitluck S."/>
            <person name="Peters L."/>
            <person name="Kyrpides N."/>
            <person name="Mavromatis K."/>
            <person name="Ivanova N."/>
            <person name="Mikhailova N."/>
            <person name="Pagani I."/>
            <person name="Teshima H."/>
            <person name="Detter J.C."/>
            <person name="Tapia R."/>
            <person name="Han C."/>
            <person name="Land M."/>
            <person name="Hauser L."/>
            <person name="Markowitz V."/>
            <person name="Cheng J.-F."/>
            <person name="Hugenholtz P."/>
            <person name="Woyke T."/>
            <person name="Wu D."/>
            <person name="Gronow S."/>
            <person name="Wellnitz S."/>
            <person name="Brambilla E."/>
            <person name="Klenk H.-P."/>
            <person name="Eisen J.A."/>
        </authorList>
    </citation>
    <scope>NUCLEOTIDE SEQUENCE [LARGE SCALE GENOMIC DNA]</scope>
    <source>
        <strain evidence="3">DSM 12168 / CIP 105900 / DD5/3</strain>
    </source>
</reference>